<dbReference type="AlphaFoldDB" id="A0A382GYX5"/>
<name>A0A382GYX5_9ZZZZ</name>
<evidence type="ECO:0008006" key="2">
    <source>
        <dbReference type="Google" id="ProtNLM"/>
    </source>
</evidence>
<accession>A0A382GYX5</accession>
<gene>
    <name evidence="1" type="ORF">METZ01_LOCUS233008</name>
</gene>
<dbReference type="GO" id="GO:0042910">
    <property type="term" value="F:xenobiotic transmembrane transporter activity"/>
    <property type="evidence" value="ECO:0007669"/>
    <property type="project" value="TreeGrafter"/>
</dbReference>
<evidence type="ECO:0000313" key="1">
    <source>
        <dbReference type="EMBL" id="SVB80154.1"/>
    </source>
</evidence>
<reference evidence="1" key="1">
    <citation type="submission" date="2018-05" db="EMBL/GenBank/DDBJ databases">
        <authorList>
            <person name="Lanie J.A."/>
            <person name="Ng W.-L."/>
            <person name="Kazmierczak K.M."/>
            <person name="Andrzejewski T.M."/>
            <person name="Davidsen T.M."/>
            <person name="Wayne K.J."/>
            <person name="Tettelin H."/>
            <person name="Glass J.I."/>
            <person name="Rusch D."/>
            <person name="Podicherti R."/>
            <person name="Tsui H.-C.T."/>
            <person name="Winkler M.E."/>
        </authorList>
    </citation>
    <scope>NUCLEOTIDE SEQUENCE</scope>
</reference>
<organism evidence="1">
    <name type="scientific">marine metagenome</name>
    <dbReference type="NCBI Taxonomy" id="408172"/>
    <lineage>
        <taxon>unclassified sequences</taxon>
        <taxon>metagenomes</taxon>
        <taxon>ecological metagenomes</taxon>
    </lineage>
</organism>
<dbReference type="EMBL" id="UINC01058183">
    <property type="protein sequence ID" value="SVB80154.1"/>
    <property type="molecule type" value="Genomic_DNA"/>
</dbReference>
<dbReference type="Gene3D" id="3.30.70.1430">
    <property type="entry name" value="Multidrug efflux transporter AcrB pore domain"/>
    <property type="match status" value="1"/>
</dbReference>
<feature type="non-terminal residue" evidence="1">
    <location>
        <position position="277"/>
    </location>
</feature>
<proteinExistence type="predicted"/>
<protein>
    <recommendedName>
        <fullName evidence="2">Acriflavin resistance protein</fullName>
    </recommendedName>
</protein>
<dbReference type="Gene3D" id="1.20.1640.10">
    <property type="entry name" value="Multidrug efflux transporter AcrB transmembrane domain"/>
    <property type="match status" value="1"/>
</dbReference>
<dbReference type="PANTHER" id="PTHR32063">
    <property type="match status" value="1"/>
</dbReference>
<dbReference type="GO" id="GO:0005886">
    <property type="term" value="C:plasma membrane"/>
    <property type="evidence" value="ECO:0007669"/>
    <property type="project" value="TreeGrafter"/>
</dbReference>
<dbReference type="SUPFAM" id="SSF82693">
    <property type="entry name" value="Multidrug efflux transporter AcrB pore domain, PN1, PN2, PC1 and PC2 subdomains"/>
    <property type="match status" value="1"/>
</dbReference>
<dbReference type="Gene3D" id="3.30.70.1320">
    <property type="entry name" value="Multidrug efflux transporter AcrB pore domain like"/>
    <property type="match status" value="1"/>
</dbReference>
<sequence length="277" mass="30955">MIAWFARNTVAANLLMIFIILMGVNGIINRLPVEVFPMFTPDEVEVRVTYRGATPEQMEESIVVPLENIVADLPGIEEIKSSAREGRATIEIEAETGYDPRVLLEDVKSRVDSINSLPEGIEPPVVRIEEHLHEVITLIIHGNMSEYDLRKLGERIRDEAGRLEGISRVEMRGLRNYEINVEVSETILQEHGLTLQQVAEAVRSSAVDLPGGVIKARNGEVLVRTEGRAFDKADFEKIIIKARTDGSHLTLGEIANVTDAFEEEQVVMRYNGKRCAV</sequence>
<dbReference type="PANTHER" id="PTHR32063:SF33">
    <property type="entry name" value="RND SUPERFAMILY EFFLUX PUMP PERMEASE COMPONENT"/>
    <property type="match status" value="1"/>
</dbReference>
<dbReference type="Gene3D" id="3.30.2090.10">
    <property type="entry name" value="Multidrug efflux transporter AcrB TolC docking domain, DN and DC subdomains"/>
    <property type="match status" value="1"/>
</dbReference>
<dbReference type="InterPro" id="IPR001036">
    <property type="entry name" value="Acrflvin-R"/>
</dbReference>
<dbReference type="InterPro" id="IPR027463">
    <property type="entry name" value="AcrB_DN_DC_subdom"/>
</dbReference>
<dbReference type="SUPFAM" id="SSF82714">
    <property type="entry name" value="Multidrug efflux transporter AcrB TolC docking domain, DN and DC subdomains"/>
    <property type="match status" value="1"/>
</dbReference>
<dbReference type="Pfam" id="PF00873">
    <property type="entry name" value="ACR_tran"/>
    <property type="match status" value="1"/>
</dbReference>